<gene>
    <name evidence="2" type="ORF">C9J27_03040</name>
</gene>
<dbReference type="AlphaFoldDB" id="A0A2T3KMK7"/>
<protein>
    <recommendedName>
        <fullName evidence="4">Porin</fullName>
    </recommendedName>
</protein>
<evidence type="ECO:0000313" key="2">
    <source>
        <dbReference type="EMBL" id="PSV01018.1"/>
    </source>
</evidence>
<comment type="caution">
    <text evidence="2">The sequence shown here is derived from an EMBL/GenBank/DDBJ whole genome shotgun (WGS) entry which is preliminary data.</text>
</comment>
<dbReference type="Proteomes" id="UP000241426">
    <property type="component" value="Unassembled WGS sequence"/>
</dbReference>
<keyword evidence="1" id="KW-0732">Signal</keyword>
<evidence type="ECO:0008006" key="4">
    <source>
        <dbReference type="Google" id="ProtNLM"/>
    </source>
</evidence>
<organism evidence="2 3">
    <name type="scientific">Photobacterium kishitanii</name>
    <dbReference type="NCBI Taxonomy" id="318456"/>
    <lineage>
        <taxon>Bacteria</taxon>
        <taxon>Pseudomonadati</taxon>
        <taxon>Pseudomonadota</taxon>
        <taxon>Gammaproteobacteria</taxon>
        <taxon>Vibrionales</taxon>
        <taxon>Vibrionaceae</taxon>
        <taxon>Photobacterium</taxon>
    </lineage>
</organism>
<evidence type="ECO:0000313" key="3">
    <source>
        <dbReference type="Proteomes" id="UP000241426"/>
    </source>
</evidence>
<evidence type="ECO:0000256" key="1">
    <source>
        <dbReference type="SAM" id="SignalP"/>
    </source>
</evidence>
<feature type="chain" id="PRO_5015437653" description="Porin" evidence="1">
    <location>
        <begin position="20"/>
        <end position="291"/>
    </location>
</feature>
<accession>A0A2T3KMK7</accession>
<proteinExistence type="predicted"/>
<dbReference type="EMBL" id="PYNF01000002">
    <property type="protein sequence ID" value="PSV01018.1"/>
    <property type="molecule type" value="Genomic_DNA"/>
</dbReference>
<feature type="signal peptide" evidence="1">
    <location>
        <begin position="1"/>
        <end position="19"/>
    </location>
</feature>
<sequence length="291" mass="31283">MKKSLLIACAVVYSASTFAGDLPSTVGQMRVLGVKTNYNVSGLLNYNQGFKEQESGIYNSNVQGNLSTSLGDGFDLVGGLNVSSDYSFGDYKNKVRFAPNLKLMKDNFQLTIGYDKHIAKSLFSSVVATNEDTNFSHNLLAKQVSNYTGYIGYTVTIKSIEANVSADLDGGYYAGAKVPVMNGDLSFSLYSVYSSFGAYMDFSSNIDEHTNAAVGLGIINNELATVLSVGRFFNDDVYMYSNVIGYEKSSTGTVGAEYNFGSISVYAEGTVNLFGESENNTGASVGAKLFF</sequence>
<name>A0A2T3KMK7_9GAMM</name>
<reference evidence="2 3" key="1">
    <citation type="submission" date="2018-01" db="EMBL/GenBank/DDBJ databases">
        <title>Whole genome sequencing of Histamine producing bacteria.</title>
        <authorList>
            <person name="Butler K."/>
        </authorList>
    </citation>
    <scope>NUCLEOTIDE SEQUENCE [LARGE SCALE GENOMIC DNA]</scope>
    <source>
        <strain evidence="2 3">FS-7.2</strain>
    </source>
</reference>